<evidence type="ECO:0000256" key="1">
    <source>
        <dbReference type="SAM" id="MobiDB-lite"/>
    </source>
</evidence>
<protein>
    <submittedName>
        <fullName evidence="3">Uncharacterized protein</fullName>
    </submittedName>
</protein>
<evidence type="ECO:0000256" key="2">
    <source>
        <dbReference type="SAM" id="Phobius"/>
    </source>
</evidence>
<name>A0A7S4HN69_9EUKA</name>
<proteinExistence type="predicted"/>
<gene>
    <name evidence="3" type="ORF">VSP0166_LOCUS2571</name>
</gene>
<keyword evidence="2" id="KW-0472">Membrane</keyword>
<organism evidence="3">
    <name type="scientific">Vannella robusta</name>
    <dbReference type="NCBI Taxonomy" id="1487602"/>
    <lineage>
        <taxon>Eukaryota</taxon>
        <taxon>Amoebozoa</taxon>
        <taxon>Discosea</taxon>
        <taxon>Flabellinia</taxon>
        <taxon>Vannellidae</taxon>
        <taxon>Vannella</taxon>
    </lineage>
</organism>
<dbReference type="EMBL" id="HBKP01003547">
    <property type="protein sequence ID" value="CAE2204267.1"/>
    <property type="molecule type" value="Transcribed_RNA"/>
</dbReference>
<accession>A0A7S4HN69</accession>
<keyword evidence="2" id="KW-1133">Transmembrane helix</keyword>
<feature type="transmembrane region" description="Helical" evidence="2">
    <location>
        <begin position="173"/>
        <end position="195"/>
    </location>
</feature>
<feature type="region of interest" description="Disordered" evidence="1">
    <location>
        <begin position="82"/>
        <end position="105"/>
    </location>
</feature>
<sequence length="222" mass="26201">MELPLGMFPFTFEYLQRLDANERAKYLQSLEALWSHFLENHPEKHDVKEETEDQWKQRLHKQFLNTILEFYNHRFRLPSSTVSPVFPTSDEEQDKTRSTNSRNSSLGSLLEALSDKEFEIPPETSYITTRRTRQRLIPTTPDTYTISPPLKRRKLAYTDEKRLSRYRSTPSKVFSFFVVFVSLHFLMIFVFVVGVDGKTKKYISRKISANRGGCDGRWQKSF</sequence>
<keyword evidence="2" id="KW-0812">Transmembrane</keyword>
<reference evidence="3" key="1">
    <citation type="submission" date="2021-01" db="EMBL/GenBank/DDBJ databases">
        <authorList>
            <person name="Corre E."/>
            <person name="Pelletier E."/>
            <person name="Niang G."/>
            <person name="Scheremetjew M."/>
            <person name="Finn R."/>
            <person name="Kale V."/>
            <person name="Holt S."/>
            <person name="Cochrane G."/>
            <person name="Meng A."/>
            <person name="Brown T."/>
            <person name="Cohen L."/>
        </authorList>
    </citation>
    <scope>NUCLEOTIDE SEQUENCE</scope>
    <source>
        <strain evidence="3">DIVA3 518/3/11/1/6</strain>
    </source>
</reference>
<dbReference type="AlphaFoldDB" id="A0A7S4HN69"/>
<evidence type="ECO:0000313" key="3">
    <source>
        <dbReference type="EMBL" id="CAE2204267.1"/>
    </source>
</evidence>